<evidence type="ECO:0000259" key="1">
    <source>
        <dbReference type="PROSITE" id="PS50011"/>
    </source>
</evidence>
<name>A0A811QEN9_9POAL</name>
<dbReference type="GO" id="GO:0005524">
    <property type="term" value="F:ATP binding"/>
    <property type="evidence" value="ECO:0007669"/>
    <property type="project" value="InterPro"/>
</dbReference>
<dbReference type="InterPro" id="IPR000719">
    <property type="entry name" value="Prot_kinase_dom"/>
</dbReference>
<dbReference type="AlphaFoldDB" id="A0A811QEN9"/>
<dbReference type="Gene3D" id="1.10.510.10">
    <property type="entry name" value="Transferase(Phosphotransferase) domain 1"/>
    <property type="match status" value="1"/>
</dbReference>
<dbReference type="PROSITE" id="PS50011">
    <property type="entry name" value="PROTEIN_KINASE_DOM"/>
    <property type="match status" value="1"/>
</dbReference>
<comment type="caution">
    <text evidence="2">The sequence shown here is derived from an EMBL/GenBank/DDBJ whole genome shotgun (WGS) entry which is preliminary data.</text>
</comment>
<dbReference type="PANTHER" id="PTHR48055">
    <property type="entry name" value="LEUCINE-RICH REPEAT RECEPTOR PROTEIN KINASE EMS1"/>
    <property type="match status" value="1"/>
</dbReference>
<dbReference type="Proteomes" id="UP000604825">
    <property type="component" value="Unassembled WGS sequence"/>
</dbReference>
<reference evidence="2" key="1">
    <citation type="submission" date="2020-10" db="EMBL/GenBank/DDBJ databases">
        <authorList>
            <person name="Han B."/>
            <person name="Lu T."/>
            <person name="Zhao Q."/>
            <person name="Huang X."/>
            <person name="Zhao Y."/>
        </authorList>
    </citation>
    <scope>NUCLEOTIDE SEQUENCE</scope>
</reference>
<gene>
    <name evidence="2" type="ORF">NCGR_LOCUS38188</name>
</gene>
<feature type="domain" description="Protein kinase" evidence="1">
    <location>
        <begin position="1"/>
        <end position="70"/>
    </location>
</feature>
<dbReference type="GO" id="GO:0004672">
    <property type="term" value="F:protein kinase activity"/>
    <property type="evidence" value="ECO:0007669"/>
    <property type="project" value="InterPro"/>
</dbReference>
<keyword evidence="3" id="KW-1185">Reference proteome</keyword>
<evidence type="ECO:0000313" key="2">
    <source>
        <dbReference type="EMBL" id="CAD6254585.1"/>
    </source>
</evidence>
<dbReference type="SUPFAM" id="SSF56112">
    <property type="entry name" value="Protein kinase-like (PK-like)"/>
    <property type="match status" value="1"/>
</dbReference>
<sequence length="70" mass="7373">MTAHVGDFGLARFKFESAASSSTYSISTSVAIMGTIGYIPPECAAGAVSSAGDVYSFGLFYLKYFLKEAN</sequence>
<dbReference type="GO" id="GO:0016020">
    <property type="term" value="C:membrane"/>
    <property type="evidence" value="ECO:0007669"/>
    <property type="project" value="TreeGrafter"/>
</dbReference>
<dbReference type="InterPro" id="IPR051564">
    <property type="entry name" value="LRR_receptor-like_kinase"/>
</dbReference>
<organism evidence="2 3">
    <name type="scientific">Miscanthus lutarioriparius</name>
    <dbReference type="NCBI Taxonomy" id="422564"/>
    <lineage>
        <taxon>Eukaryota</taxon>
        <taxon>Viridiplantae</taxon>
        <taxon>Streptophyta</taxon>
        <taxon>Embryophyta</taxon>
        <taxon>Tracheophyta</taxon>
        <taxon>Spermatophyta</taxon>
        <taxon>Magnoliopsida</taxon>
        <taxon>Liliopsida</taxon>
        <taxon>Poales</taxon>
        <taxon>Poaceae</taxon>
        <taxon>PACMAD clade</taxon>
        <taxon>Panicoideae</taxon>
        <taxon>Andropogonodae</taxon>
        <taxon>Andropogoneae</taxon>
        <taxon>Saccharinae</taxon>
        <taxon>Miscanthus</taxon>
    </lineage>
</organism>
<dbReference type="EMBL" id="CAJGYO010000009">
    <property type="protein sequence ID" value="CAD6254585.1"/>
    <property type="molecule type" value="Genomic_DNA"/>
</dbReference>
<proteinExistence type="predicted"/>
<evidence type="ECO:0000313" key="3">
    <source>
        <dbReference type="Proteomes" id="UP000604825"/>
    </source>
</evidence>
<dbReference type="PANTHER" id="PTHR48055:SF50">
    <property type="entry name" value="PROTEIN KINASE DOMAIN-CONTAINING PROTEIN"/>
    <property type="match status" value="1"/>
</dbReference>
<dbReference type="InterPro" id="IPR011009">
    <property type="entry name" value="Kinase-like_dom_sf"/>
</dbReference>
<accession>A0A811QEN9</accession>
<protein>
    <recommendedName>
        <fullName evidence="1">Protein kinase domain-containing protein</fullName>
    </recommendedName>
</protein>